<dbReference type="InterPro" id="IPR002885">
    <property type="entry name" value="PPR_rpt"/>
</dbReference>
<protein>
    <recommendedName>
        <fullName evidence="9">Pentatricopeptide repeat-containing protein</fullName>
    </recommendedName>
</protein>
<dbReference type="PANTHER" id="PTHR47447">
    <property type="entry name" value="OS03G0856100 PROTEIN"/>
    <property type="match status" value="1"/>
</dbReference>
<dbReference type="AlphaFoldDB" id="A0A8H3IB20"/>
<comment type="function">
    <text evidence="3">Regulates mitochondrial small subunit maturation by controlling 15S rRNA 5'-end processing. Localizes to the 5' precursor of the 15S rRNA in a position that is subsequently occupied by mS47 in the mature yeast mtSSU. Uses structure and sequence-specific RNA recognition, binding to a single-stranded region of the precursor and specifically recognizing bases -6 to -1. The exchange of Ccm1 for mS47 is coupled to the irreversible removal of precursor rRNA that is accompanied by conformational changes of the mitoribosomal proteins uS5m and mS26. These conformational changes signal completion of 5'-end rRNA processing through protection of the mature 5'-end of the 15S rRNA and stabilization of mS47. The removal of the 5' precursor together with the dissociation of Ccm1 may be catalyzed by the 5'-3' exoribonuclease Pet127. Involved in the specific removal of group I introns in mitochondrial encoded transcripts.</text>
</comment>
<reference evidence="7" key="1">
    <citation type="submission" date="2021-03" db="EMBL/GenBank/DDBJ databases">
        <authorList>
            <person name="Tagirdzhanova G."/>
        </authorList>
    </citation>
    <scope>NUCLEOTIDE SEQUENCE</scope>
</reference>
<evidence type="ECO:0000256" key="4">
    <source>
        <dbReference type="ARBA" id="ARBA00044511"/>
    </source>
</evidence>
<comment type="subunit">
    <text evidence="4">Binds to mitochondrial small subunit 15S rRNA.</text>
</comment>
<comment type="similarity">
    <text evidence="1">Belongs to the CCM1 family.</text>
</comment>
<dbReference type="Pfam" id="PF13812">
    <property type="entry name" value="PPR_3"/>
    <property type="match status" value="1"/>
</dbReference>
<evidence type="ECO:0000256" key="5">
    <source>
        <dbReference type="PROSITE-ProRule" id="PRU00708"/>
    </source>
</evidence>
<keyword evidence="8" id="KW-1185">Reference proteome</keyword>
<keyword evidence="2" id="KW-0677">Repeat</keyword>
<evidence type="ECO:0000313" key="7">
    <source>
        <dbReference type="EMBL" id="CAF9906969.1"/>
    </source>
</evidence>
<proteinExistence type="inferred from homology"/>
<feature type="repeat" description="PPR" evidence="5">
    <location>
        <begin position="473"/>
        <end position="507"/>
    </location>
</feature>
<evidence type="ECO:0000256" key="6">
    <source>
        <dbReference type="SAM" id="MobiDB-lite"/>
    </source>
</evidence>
<feature type="repeat" description="PPR" evidence="5">
    <location>
        <begin position="628"/>
        <end position="662"/>
    </location>
</feature>
<evidence type="ECO:0000256" key="3">
    <source>
        <dbReference type="ARBA" id="ARBA00044493"/>
    </source>
</evidence>
<dbReference type="Pfam" id="PF13041">
    <property type="entry name" value="PPR_2"/>
    <property type="match status" value="1"/>
</dbReference>
<sequence>MPLTTVCLRCQSKLLWKRTQLKKRQVRNFISLSQEKSIPELRQKGEDIIPPKRTEAQSSNIPVWPTREAKRRGVKATEDRREALLKSLFDANRHKNIHSPTFRYSREPVEQAAQRIGHDAADNVFEGSGSGKHLPIRTSPKFASGSLTPSRDRYQQTRNNGFDRDKSSFSTGKSNILIKRLDLNIRPENSEVNDNGMKSVGKGNATAIGLKRIETRSTELPHGDLFTSSTSPQDNLQSGLGSGLKLECTEVEDGEVQIAEMFKRKVTTTWIPNPQSFAFRQGVLAKDTKKTNQLWRQFREQLGKEKINPKALNTLFADFLWGFSHLRKMEPLQEVWSCMIEQGIEPTIRHWNAVLEVLQKTRDLERFNATWKAMLEKGIRPDNQSWTTHIVVLLAQPYNDWRTVMHLLDGMGKSWQEVQTENALRTQTGTSDPQNLPSIIPINAAVTGLLRLHLTDVAGDVLKWAQSFSIKIDTTCYNIFLRYACQQGDTARADLIIKEMEKNSVKQDAVTKTIMLDNMIRNPDSTFSALSPTEQEQIIVESLNRMSDEGEPPNSQTFAVALHALLRQPKPNLPAARAVFRLLLRQRKGVSPHIYTILVMCHFKSESPDLEALDSLWQMAEKQNSKIDHILYDRMIEGYAAIGELDRMLAFFKKMTDAGQVPGWLALGKALIALTKKNEWKLCAQLVSDVTNESGHLHVGKRGWKGEREFWQIVSELREQKLIPYEK</sequence>
<dbReference type="OrthoDB" id="185373at2759"/>
<dbReference type="PANTHER" id="PTHR47447:SF17">
    <property type="entry name" value="OS12G0638900 PROTEIN"/>
    <property type="match status" value="1"/>
</dbReference>
<dbReference type="EMBL" id="CAJPDQ010000003">
    <property type="protein sequence ID" value="CAF9906969.1"/>
    <property type="molecule type" value="Genomic_DNA"/>
</dbReference>
<evidence type="ECO:0000313" key="8">
    <source>
        <dbReference type="Proteomes" id="UP000664169"/>
    </source>
</evidence>
<dbReference type="Gene3D" id="1.25.40.10">
    <property type="entry name" value="Tetratricopeptide repeat domain"/>
    <property type="match status" value="3"/>
</dbReference>
<gene>
    <name evidence="7" type="ORF">GOMPHAMPRED_004985</name>
</gene>
<evidence type="ECO:0008006" key="9">
    <source>
        <dbReference type="Google" id="ProtNLM"/>
    </source>
</evidence>
<dbReference type="NCBIfam" id="TIGR00756">
    <property type="entry name" value="PPR"/>
    <property type="match status" value="1"/>
</dbReference>
<feature type="compositionally biased region" description="Basic and acidic residues" evidence="6">
    <location>
        <begin position="150"/>
        <end position="167"/>
    </location>
</feature>
<feature type="region of interest" description="Disordered" evidence="6">
    <location>
        <begin position="129"/>
        <end position="169"/>
    </location>
</feature>
<evidence type="ECO:0000256" key="1">
    <source>
        <dbReference type="ARBA" id="ARBA00006192"/>
    </source>
</evidence>
<dbReference type="Pfam" id="PF01535">
    <property type="entry name" value="PPR"/>
    <property type="match status" value="1"/>
</dbReference>
<dbReference type="Proteomes" id="UP000664169">
    <property type="component" value="Unassembled WGS sequence"/>
</dbReference>
<feature type="repeat" description="PPR" evidence="5">
    <location>
        <begin position="347"/>
        <end position="381"/>
    </location>
</feature>
<comment type="caution">
    <text evidence="7">The sequence shown here is derived from an EMBL/GenBank/DDBJ whole genome shotgun (WGS) entry which is preliminary data.</text>
</comment>
<accession>A0A8H3IB20</accession>
<name>A0A8H3IB20_9LECA</name>
<dbReference type="InterPro" id="IPR011990">
    <property type="entry name" value="TPR-like_helical_dom_sf"/>
</dbReference>
<evidence type="ECO:0000256" key="2">
    <source>
        <dbReference type="ARBA" id="ARBA00022737"/>
    </source>
</evidence>
<organism evidence="7 8">
    <name type="scientific">Gomphillus americanus</name>
    <dbReference type="NCBI Taxonomy" id="1940652"/>
    <lineage>
        <taxon>Eukaryota</taxon>
        <taxon>Fungi</taxon>
        <taxon>Dikarya</taxon>
        <taxon>Ascomycota</taxon>
        <taxon>Pezizomycotina</taxon>
        <taxon>Lecanoromycetes</taxon>
        <taxon>OSLEUM clade</taxon>
        <taxon>Ostropomycetidae</taxon>
        <taxon>Ostropales</taxon>
        <taxon>Graphidaceae</taxon>
        <taxon>Gomphilloideae</taxon>
        <taxon>Gomphillus</taxon>
    </lineage>
</organism>
<dbReference type="PROSITE" id="PS51375">
    <property type="entry name" value="PPR"/>
    <property type="match status" value="3"/>
</dbReference>